<accession>A0AAV4N9P8</accession>
<dbReference type="Proteomes" id="UP001054837">
    <property type="component" value="Unassembled WGS sequence"/>
</dbReference>
<dbReference type="EMBL" id="BPLQ01001276">
    <property type="protein sequence ID" value="GIX80217.1"/>
    <property type="molecule type" value="Genomic_DNA"/>
</dbReference>
<evidence type="ECO:0000313" key="1">
    <source>
        <dbReference type="EMBL" id="GIX80217.1"/>
    </source>
</evidence>
<keyword evidence="2" id="KW-1185">Reference proteome</keyword>
<proteinExistence type="predicted"/>
<dbReference type="AlphaFoldDB" id="A0AAV4N9P8"/>
<organism evidence="1 2">
    <name type="scientific">Caerostris darwini</name>
    <dbReference type="NCBI Taxonomy" id="1538125"/>
    <lineage>
        <taxon>Eukaryota</taxon>
        <taxon>Metazoa</taxon>
        <taxon>Ecdysozoa</taxon>
        <taxon>Arthropoda</taxon>
        <taxon>Chelicerata</taxon>
        <taxon>Arachnida</taxon>
        <taxon>Araneae</taxon>
        <taxon>Araneomorphae</taxon>
        <taxon>Entelegynae</taxon>
        <taxon>Araneoidea</taxon>
        <taxon>Araneidae</taxon>
        <taxon>Caerostris</taxon>
    </lineage>
</organism>
<reference evidence="1 2" key="1">
    <citation type="submission" date="2021-06" db="EMBL/GenBank/DDBJ databases">
        <title>Caerostris darwini draft genome.</title>
        <authorList>
            <person name="Kono N."/>
            <person name="Arakawa K."/>
        </authorList>
    </citation>
    <scope>NUCLEOTIDE SEQUENCE [LARGE SCALE GENOMIC DNA]</scope>
</reference>
<evidence type="ECO:0000313" key="2">
    <source>
        <dbReference type="Proteomes" id="UP001054837"/>
    </source>
</evidence>
<protein>
    <submittedName>
        <fullName evidence="1">Uncharacterized protein</fullName>
    </submittedName>
</protein>
<name>A0AAV4N9P8_9ARAC</name>
<sequence length="126" mass="14708">MHKLNKLSHLIGNHIRLNPYIRIFVLKRKELQLKRGPTTLVPKDGGRPVSNTTSIPPLPPLHLFPPKLIFSSPAYTNCDRKGERERITFLLQVKMKINKTFPPHIWAKFSLIRRHTFNRDRVVARS</sequence>
<gene>
    <name evidence="1" type="ORF">CDAR_610251</name>
</gene>
<comment type="caution">
    <text evidence="1">The sequence shown here is derived from an EMBL/GenBank/DDBJ whole genome shotgun (WGS) entry which is preliminary data.</text>
</comment>